<keyword evidence="1" id="KW-1133">Transmembrane helix</keyword>
<evidence type="ECO:0000313" key="2">
    <source>
        <dbReference type="EMBL" id="KAF3507575.1"/>
    </source>
</evidence>
<comment type="caution">
    <text evidence="2">The sequence shown here is derived from an EMBL/GenBank/DDBJ whole genome shotgun (WGS) entry which is preliminary data.</text>
</comment>
<reference evidence="2" key="1">
    <citation type="submission" date="2019-12" db="EMBL/GenBank/DDBJ databases">
        <title>Genome sequencing and annotation of Brassica cretica.</title>
        <authorList>
            <person name="Studholme D.J."/>
            <person name="Sarris P."/>
        </authorList>
    </citation>
    <scope>NUCLEOTIDE SEQUENCE</scope>
    <source>
        <strain evidence="2">PFS-109/04</strain>
        <tissue evidence="2">Leaf</tissue>
    </source>
</reference>
<protein>
    <submittedName>
        <fullName evidence="2">Uncharacterized protein</fullName>
    </submittedName>
</protein>
<feature type="transmembrane region" description="Helical" evidence="1">
    <location>
        <begin position="68"/>
        <end position="86"/>
    </location>
</feature>
<dbReference type="AlphaFoldDB" id="A0A8S9NYU2"/>
<name>A0A8S9NYU2_BRACR</name>
<keyword evidence="1" id="KW-0812">Transmembrane</keyword>
<dbReference type="Proteomes" id="UP000712600">
    <property type="component" value="Unassembled WGS sequence"/>
</dbReference>
<evidence type="ECO:0000313" key="3">
    <source>
        <dbReference type="Proteomes" id="UP000712600"/>
    </source>
</evidence>
<proteinExistence type="predicted"/>
<organism evidence="2 3">
    <name type="scientific">Brassica cretica</name>
    <name type="common">Mustard</name>
    <dbReference type="NCBI Taxonomy" id="69181"/>
    <lineage>
        <taxon>Eukaryota</taxon>
        <taxon>Viridiplantae</taxon>
        <taxon>Streptophyta</taxon>
        <taxon>Embryophyta</taxon>
        <taxon>Tracheophyta</taxon>
        <taxon>Spermatophyta</taxon>
        <taxon>Magnoliopsida</taxon>
        <taxon>eudicotyledons</taxon>
        <taxon>Gunneridae</taxon>
        <taxon>Pentapetalae</taxon>
        <taxon>rosids</taxon>
        <taxon>malvids</taxon>
        <taxon>Brassicales</taxon>
        <taxon>Brassicaceae</taxon>
        <taxon>Brassiceae</taxon>
        <taxon>Brassica</taxon>
    </lineage>
</organism>
<keyword evidence="1" id="KW-0472">Membrane</keyword>
<sequence>MAAMNFVSELKPFKNIALVNVGDLEIYQEEMVDGIPGGLNHRILFSLINIEFVQVKCVAYGSMALQLYHFWNSTVAIVVLCVLKFWRIEWRKRPLKHVSNYEMLSRMLFEPGFQMQDIEDIGEDQKNLMSESA</sequence>
<gene>
    <name evidence="2" type="ORF">F2Q69_00005389</name>
</gene>
<accession>A0A8S9NYU2</accession>
<dbReference type="EMBL" id="QGKX02001521">
    <property type="protein sequence ID" value="KAF3507575.1"/>
    <property type="molecule type" value="Genomic_DNA"/>
</dbReference>
<evidence type="ECO:0000256" key="1">
    <source>
        <dbReference type="SAM" id="Phobius"/>
    </source>
</evidence>